<dbReference type="InterPro" id="IPR007493">
    <property type="entry name" value="DUF538"/>
</dbReference>
<dbReference type="AlphaFoldDB" id="A0AAX6FTG5"/>
<accession>A0AAX6FTG5</accession>
<dbReference type="EMBL" id="JANAVB010025999">
    <property type="protein sequence ID" value="KAJ6819692.1"/>
    <property type="molecule type" value="Genomic_DNA"/>
</dbReference>
<dbReference type="Gene3D" id="2.30.240.10">
    <property type="entry name" value="At5g01610-like"/>
    <property type="match status" value="1"/>
</dbReference>
<reference evidence="2" key="1">
    <citation type="journal article" date="2023" name="GigaByte">
        <title>Genome assembly of the bearded iris, Iris pallida Lam.</title>
        <authorList>
            <person name="Bruccoleri R.E."/>
            <person name="Oakeley E.J."/>
            <person name="Faust A.M.E."/>
            <person name="Altorfer M."/>
            <person name="Dessus-Babus S."/>
            <person name="Burckhardt D."/>
            <person name="Oertli M."/>
            <person name="Naumann U."/>
            <person name="Petersen F."/>
            <person name="Wong J."/>
        </authorList>
    </citation>
    <scope>NUCLEOTIDE SEQUENCE</scope>
    <source>
        <strain evidence="2">GSM-AAB239-AS_SAM_17_03QT</strain>
    </source>
</reference>
<comment type="caution">
    <text evidence="2">The sequence shown here is derived from an EMBL/GenBank/DDBJ whole genome shotgun (WGS) entry which is preliminary data.</text>
</comment>
<evidence type="ECO:0000313" key="2">
    <source>
        <dbReference type="EMBL" id="KAJ6819692.1"/>
    </source>
</evidence>
<evidence type="ECO:0000313" key="3">
    <source>
        <dbReference type="Proteomes" id="UP001140949"/>
    </source>
</evidence>
<reference evidence="2" key="2">
    <citation type="submission" date="2023-04" db="EMBL/GenBank/DDBJ databases">
        <authorList>
            <person name="Bruccoleri R.E."/>
            <person name="Oakeley E.J."/>
            <person name="Faust A.-M."/>
            <person name="Dessus-Babus S."/>
            <person name="Altorfer M."/>
            <person name="Burckhardt D."/>
            <person name="Oertli M."/>
            <person name="Naumann U."/>
            <person name="Petersen F."/>
            <person name="Wong J."/>
        </authorList>
    </citation>
    <scope>NUCLEOTIDE SEQUENCE</scope>
    <source>
        <strain evidence="2">GSM-AAB239-AS_SAM_17_03QT</strain>
        <tissue evidence="2">Leaf</tissue>
    </source>
</reference>
<evidence type="ECO:0000256" key="1">
    <source>
        <dbReference type="SAM" id="SignalP"/>
    </source>
</evidence>
<feature type="chain" id="PRO_5043343454" description="DUF538 family protein" evidence="1">
    <location>
        <begin position="25"/>
        <end position="165"/>
    </location>
</feature>
<gene>
    <name evidence="2" type="ORF">M6B38_400795</name>
</gene>
<dbReference type="SUPFAM" id="SSF141562">
    <property type="entry name" value="At5g01610-like"/>
    <property type="match status" value="1"/>
</dbReference>
<dbReference type="Proteomes" id="UP001140949">
    <property type="component" value="Unassembled WGS sequence"/>
</dbReference>
<organism evidence="2 3">
    <name type="scientific">Iris pallida</name>
    <name type="common">Sweet iris</name>
    <dbReference type="NCBI Taxonomy" id="29817"/>
    <lineage>
        <taxon>Eukaryota</taxon>
        <taxon>Viridiplantae</taxon>
        <taxon>Streptophyta</taxon>
        <taxon>Embryophyta</taxon>
        <taxon>Tracheophyta</taxon>
        <taxon>Spermatophyta</taxon>
        <taxon>Magnoliopsida</taxon>
        <taxon>Liliopsida</taxon>
        <taxon>Asparagales</taxon>
        <taxon>Iridaceae</taxon>
        <taxon>Iridoideae</taxon>
        <taxon>Irideae</taxon>
        <taxon>Iris</taxon>
    </lineage>
</organism>
<keyword evidence="3" id="KW-1185">Reference proteome</keyword>
<dbReference type="PANTHER" id="PTHR31676">
    <property type="entry name" value="T31J12.3 PROTEIN-RELATED"/>
    <property type="match status" value="1"/>
</dbReference>
<dbReference type="InterPro" id="IPR036758">
    <property type="entry name" value="At5g01610-like"/>
</dbReference>
<dbReference type="Pfam" id="PF04398">
    <property type="entry name" value="DUF538"/>
    <property type="match status" value="1"/>
</dbReference>
<protein>
    <recommendedName>
        <fullName evidence="4">DUF538 family protein</fullName>
    </recommendedName>
</protein>
<name>A0AAX6FTG5_IRIPA</name>
<keyword evidence="1" id="KW-0732">Signal</keyword>
<sequence length="165" mass="17945">MSTSPLPLLFLSFLLLPLLSSSEGGGPTVHELLPKYGLPVGLVPDAVESYTLSSNGEFEIRLSSPCYVHFSSLAYYGRTIRGRLSYGAISDLEGVQAKKLFLWVSVTGMVAHQDAGVIEFQVGLLSQSLPYSEFLEVPKCSAKSCHRKGEEEEALPLRRLPVAEA</sequence>
<proteinExistence type="predicted"/>
<dbReference type="PANTHER" id="PTHR31676:SF96">
    <property type="entry name" value="EXPRESSED PROTEIN"/>
    <property type="match status" value="1"/>
</dbReference>
<evidence type="ECO:0008006" key="4">
    <source>
        <dbReference type="Google" id="ProtNLM"/>
    </source>
</evidence>
<feature type="signal peptide" evidence="1">
    <location>
        <begin position="1"/>
        <end position="24"/>
    </location>
</feature>